<dbReference type="Pfam" id="PF05065">
    <property type="entry name" value="Phage_capsid"/>
    <property type="match status" value="1"/>
</dbReference>
<reference evidence="5" key="1">
    <citation type="journal article" date="2021" name="Proc. Natl. Acad. Sci. U.S.A.">
        <title>A Catalog of Tens of Thousands of Viruses from Human Metagenomes Reveals Hidden Associations with Chronic Diseases.</title>
        <authorList>
            <person name="Tisza M.J."/>
            <person name="Buck C.B."/>
        </authorList>
    </citation>
    <scope>NUCLEOTIDE SEQUENCE</scope>
    <source>
        <strain evidence="5">CtOrJ23</strain>
    </source>
</reference>
<evidence type="ECO:0000313" key="5">
    <source>
        <dbReference type="EMBL" id="DAE12801.1"/>
    </source>
</evidence>
<name>A0A8S5Q1U3_9CAUD</name>
<dbReference type="EMBL" id="BK015557">
    <property type="protein sequence ID" value="DAE12801.1"/>
    <property type="molecule type" value="Genomic_DNA"/>
</dbReference>
<evidence type="ECO:0000256" key="3">
    <source>
        <dbReference type="SAM" id="Coils"/>
    </source>
</evidence>
<keyword evidence="2" id="KW-0946">Virion</keyword>
<sequence>MKFKNKKDYLEQRTNLINEANKANENGELDKASELVTRIENLDNEFEKFAQVQANLKALDNQQTPAPLPFAGNAGENEEPTSIFASVEYRKAFMNFVQHGTEIPDKFKNEVTTSSTAGSIVPTTLYEQIITKLENYGTFYAKVFKTNYESAIAFPTLAVKPVATWVDEDKGADKQKVETSKITFMAHKLNCKVSFSLFMQVTSLEIFESQFTGLMAQAMVKMIDKAIINGTGTGCPKGILTETTSKVVNVTKAGKLDYKTLINAEALVEDVYSESAEYIMTRATFFQFLGMTDSNGQPIARVNLGLDGKPQFQLLGRNVNTISEDAIKSYTDSPASDITFAAIFDFKDYVFNEALSLTTNIYIDNDTHNKVLDMVMLADGKAVRTDSLVKLVKKSA</sequence>
<comment type="subcellular location">
    <subcellularLocation>
        <location evidence="1">Virion</location>
    </subcellularLocation>
</comment>
<proteinExistence type="predicted"/>
<dbReference type="GO" id="GO:0044423">
    <property type="term" value="C:virion component"/>
    <property type="evidence" value="ECO:0007669"/>
    <property type="project" value="UniProtKB-KW"/>
</dbReference>
<keyword evidence="3" id="KW-0175">Coiled coil</keyword>
<dbReference type="NCBIfam" id="TIGR01554">
    <property type="entry name" value="major_cap_HK97"/>
    <property type="match status" value="1"/>
</dbReference>
<evidence type="ECO:0000259" key="4">
    <source>
        <dbReference type="Pfam" id="PF05065"/>
    </source>
</evidence>
<dbReference type="InterPro" id="IPR024455">
    <property type="entry name" value="Phage_capsid"/>
</dbReference>
<dbReference type="InterPro" id="IPR054612">
    <property type="entry name" value="Phage_capsid-like_C"/>
</dbReference>
<evidence type="ECO:0000256" key="2">
    <source>
        <dbReference type="ARBA" id="ARBA00022844"/>
    </source>
</evidence>
<organism evidence="5">
    <name type="scientific">Siphoviridae sp. ctOrJ23</name>
    <dbReference type="NCBI Taxonomy" id="2825481"/>
    <lineage>
        <taxon>Viruses</taxon>
        <taxon>Duplodnaviria</taxon>
        <taxon>Heunggongvirae</taxon>
        <taxon>Uroviricota</taxon>
        <taxon>Caudoviricetes</taxon>
    </lineage>
</organism>
<accession>A0A8S5Q1U3</accession>
<feature type="coiled-coil region" evidence="3">
    <location>
        <begin position="6"/>
        <end position="62"/>
    </location>
</feature>
<protein>
    <submittedName>
        <fullName evidence="5">Major capsid protein</fullName>
    </submittedName>
</protein>
<feature type="domain" description="Phage capsid-like C-terminal" evidence="4">
    <location>
        <begin position="118"/>
        <end position="392"/>
    </location>
</feature>
<evidence type="ECO:0000256" key="1">
    <source>
        <dbReference type="ARBA" id="ARBA00004328"/>
    </source>
</evidence>
<dbReference type="SUPFAM" id="SSF56563">
    <property type="entry name" value="Major capsid protein gp5"/>
    <property type="match status" value="1"/>
</dbReference>